<evidence type="ECO:0000313" key="1">
    <source>
        <dbReference type="EMBL" id="PEH41759.1"/>
    </source>
</evidence>
<dbReference type="Proteomes" id="UP000220629">
    <property type="component" value="Unassembled WGS sequence"/>
</dbReference>
<proteinExistence type="predicted"/>
<name>A0A0M2Q7M5_BURGA</name>
<dbReference type="EMBL" id="PDDY01000001">
    <property type="protein sequence ID" value="PEH41759.1"/>
    <property type="molecule type" value="Genomic_DNA"/>
</dbReference>
<accession>A0A0M2Q7M5</accession>
<organism evidence="1 2">
    <name type="scientific">Burkholderia gladioli</name>
    <name type="common">Pseudomonas marginata</name>
    <name type="synonym">Phytomonas marginata</name>
    <dbReference type="NCBI Taxonomy" id="28095"/>
    <lineage>
        <taxon>Bacteria</taxon>
        <taxon>Pseudomonadati</taxon>
        <taxon>Pseudomonadota</taxon>
        <taxon>Betaproteobacteria</taxon>
        <taxon>Burkholderiales</taxon>
        <taxon>Burkholderiaceae</taxon>
        <taxon>Burkholderia</taxon>
    </lineage>
</organism>
<sequence>MMPDDIGIDGNRIMRFGWRLLAAGLLVATTSGCSSLTGLLYCQQSGIRIVDLRCFPLTSP</sequence>
<comment type="caution">
    <text evidence="1">The sequence shown here is derived from an EMBL/GenBank/DDBJ whole genome shotgun (WGS) entry which is preliminary data.</text>
</comment>
<gene>
    <name evidence="1" type="ORF">CRM94_06095</name>
</gene>
<evidence type="ECO:0000313" key="2">
    <source>
        <dbReference type="Proteomes" id="UP000220629"/>
    </source>
</evidence>
<dbReference type="AlphaFoldDB" id="A0A0M2Q7M5"/>
<reference evidence="2" key="1">
    <citation type="submission" date="2017-09" db="EMBL/GenBank/DDBJ databases">
        <title>FDA dAtabase for Regulatory Grade micrObial Sequences (FDA-ARGOS): Supporting development and validation of Infectious Disease Dx tests.</title>
        <authorList>
            <person name="Minogue T."/>
            <person name="Wolcott M."/>
            <person name="Wasieloski L."/>
            <person name="Aguilar W."/>
            <person name="Moore D."/>
            <person name="Tallon L."/>
            <person name="Sadzewicz L."/>
            <person name="Ott S."/>
            <person name="Zhao X."/>
            <person name="Nagaraj S."/>
            <person name="Vavikolanu K."/>
            <person name="Aluvathingal J."/>
            <person name="Nadendla S."/>
            <person name="Sichtig H."/>
        </authorList>
    </citation>
    <scope>NUCLEOTIDE SEQUENCE [LARGE SCALE GENOMIC DNA]</scope>
    <source>
        <strain evidence="2">FDAARGOS_390</strain>
    </source>
</reference>
<protein>
    <submittedName>
        <fullName evidence="1">Uncharacterized protein</fullName>
    </submittedName>
</protein>
<dbReference type="RefSeq" id="WP_046580451.1">
    <property type="nucleotide sequence ID" value="NZ_CADEQB010000008.1"/>
</dbReference>